<keyword evidence="4" id="KW-1185">Reference proteome</keyword>
<evidence type="ECO:0000259" key="2">
    <source>
        <dbReference type="Pfam" id="PF00561"/>
    </source>
</evidence>
<sequence length="131" mass="14631">MPAITLLSSRTLSYHLDEEPKGSPIVLLVNSLCAPFTVWHRVRNILNQKGFRTLRYDQPGHRQSSVPDDLNATTFTSLAKGVHDLLGALDIQHLYAWIGISMGAATGFYFVTQNPHVVKKFVAWIQSVAQQ</sequence>
<dbReference type="InterPro" id="IPR029058">
    <property type="entry name" value="AB_hydrolase_fold"/>
</dbReference>
<dbReference type="Proteomes" id="UP000766486">
    <property type="component" value="Unassembled WGS sequence"/>
</dbReference>
<protein>
    <recommendedName>
        <fullName evidence="2">AB hydrolase-1 domain-containing protein</fullName>
    </recommendedName>
</protein>
<dbReference type="InterPro" id="IPR000073">
    <property type="entry name" value="AB_hydrolase_1"/>
</dbReference>
<evidence type="ECO:0000256" key="1">
    <source>
        <dbReference type="SAM" id="Phobius"/>
    </source>
</evidence>
<accession>A0ABY6USF0</accession>
<evidence type="ECO:0000313" key="4">
    <source>
        <dbReference type="Proteomes" id="UP000766486"/>
    </source>
</evidence>
<comment type="caution">
    <text evidence="3">The sequence shown here is derived from an EMBL/GenBank/DDBJ whole genome shotgun (WGS) entry which is preliminary data.</text>
</comment>
<organism evidence="3 4">
    <name type="scientific">Bionectria ochroleuca</name>
    <name type="common">Gliocladium roseum</name>
    <dbReference type="NCBI Taxonomy" id="29856"/>
    <lineage>
        <taxon>Eukaryota</taxon>
        <taxon>Fungi</taxon>
        <taxon>Dikarya</taxon>
        <taxon>Ascomycota</taxon>
        <taxon>Pezizomycotina</taxon>
        <taxon>Sordariomycetes</taxon>
        <taxon>Hypocreomycetidae</taxon>
        <taxon>Hypocreales</taxon>
        <taxon>Bionectriaceae</taxon>
        <taxon>Clonostachys</taxon>
    </lineage>
</organism>
<proteinExistence type="predicted"/>
<feature type="domain" description="AB hydrolase-1" evidence="2">
    <location>
        <begin position="24"/>
        <end position="122"/>
    </location>
</feature>
<dbReference type="EMBL" id="CABFNS010000856">
    <property type="protein sequence ID" value="VUC33084.1"/>
    <property type="molecule type" value="Genomic_DNA"/>
</dbReference>
<gene>
    <name evidence="3" type="ORF">CLO192961_LOCUS339619</name>
</gene>
<dbReference type="PANTHER" id="PTHR43798:SF33">
    <property type="entry name" value="HYDROLASE, PUTATIVE (AFU_ORTHOLOGUE AFUA_2G14860)-RELATED"/>
    <property type="match status" value="1"/>
</dbReference>
<dbReference type="PANTHER" id="PTHR43798">
    <property type="entry name" value="MONOACYLGLYCEROL LIPASE"/>
    <property type="match status" value="1"/>
</dbReference>
<dbReference type="Gene3D" id="3.40.50.1820">
    <property type="entry name" value="alpha/beta hydrolase"/>
    <property type="match status" value="1"/>
</dbReference>
<dbReference type="SUPFAM" id="SSF53474">
    <property type="entry name" value="alpha/beta-Hydrolases"/>
    <property type="match status" value="1"/>
</dbReference>
<name>A0ABY6USF0_BIOOC</name>
<keyword evidence="1" id="KW-0472">Membrane</keyword>
<dbReference type="Pfam" id="PF00561">
    <property type="entry name" value="Abhydrolase_1"/>
    <property type="match status" value="1"/>
</dbReference>
<dbReference type="InterPro" id="IPR050266">
    <property type="entry name" value="AB_hydrolase_sf"/>
</dbReference>
<keyword evidence="1" id="KW-0812">Transmembrane</keyword>
<keyword evidence="1" id="KW-1133">Transmembrane helix</keyword>
<reference evidence="3 4" key="1">
    <citation type="submission" date="2019-06" db="EMBL/GenBank/DDBJ databases">
        <authorList>
            <person name="Broberg M."/>
        </authorList>
    </citation>
    <scope>NUCLEOTIDE SEQUENCE [LARGE SCALE GENOMIC DNA]</scope>
</reference>
<evidence type="ECO:0000313" key="3">
    <source>
        <dbReference type="EMBL" id="VUC33084.1"/>
    </source>
</evidence>
<feature type="transmembrane region" description="Helical" evidence="1">
    <location>
        <begin position="94"/>
        <end position="111"/>
    </location>
</feature>